<comment type="caution">
    <text evidence="1">The sequence shown here is derived from an EMBL/GenBank/DDBJ whole genome shotgun (WGS) entry which is preliminary data.</text>
</comment>
<accession>X1B696</accession>
<feature type="non-terminal residue" evidence="1">
    <location>
        <position position="42"/>
    </location>
</feature>
<dbReference type="AlphaFoldDB" id="X1B696"/>
<organism evidence="1">
    <name type="scientific">marine sediment metagenome</name>
    <dbReference type="NCBI Taxonomy" id="412755"/>
    <lineage>
        <taxon>unclassified sequences</taxon>
        <taxon>metagenomes</taxon>
        <taxon>ecological metagenomes</taxon>
    </lineage>
</organism>
<sequence length="42" mass="4669">MIDHIEQYLVGTAMLRFGGGFVNKLGEALLRADPTNAQRIHD</sequence>
<proteinExistence type="predicted"/>
<reference evidence="1" key="1">
    <citation type="journal article" date="2014" name="Front. Microbiol.">
        <title>High frequency of phylogenetically diverse reductive dehalogenase-homologous genes in deep subseafloor sedimentary metagenomes.</title>
        <authorList>
            <person name="Kawai M."/>
            <person name="Futagami T."/>
            <person name="Toyoda A."/>
            <person name="Takaki Y."/>
            <person name="Nishi S."/>
            <person name="Hori S."/>
            <person name="Arai W."/>
            <person name="Tsubouchi T."/>
            <person name="Morono Y."/>
            <person name="Uchiyama I."/>
            <person name="Ito T."/>
            <person name="Fujiyama A."/>
            <person name="Inagaki F."/>
            <person name="Takami H."/>
        </authorList>
    </citation>
    <scope>NUCLEOTIDE SEQUENCE</scope>
    <source>
        <strain evidence="1">Expedition CK06-06</strain>
    </source>
</reference>
<gene>
    <name evidence="1" type="ORF">S01H4_10745</name>
</gene>
<dbReference type="EMBL" id="BART01004182">
    <property type="protein sequence ID" value="GAG67521.1"/>
    <property type="molecule type" value="Genomic_DNA"/>
</dbReference>
<name>X1B696_9ZZZZ</name>
<protein>
    <submittedName>
        <fullName evidence="1">Uncharacterized protein</fullName>
    </submittedName>
</protein>
<evidence type="ECO:0000313" key="1">
    <source>
        <dbReference type="EMBL" id="GAG67521.1"/>
    </source>
</evidence>